<sequence>MEPDELIEELELRKRPRGTVLLCGIGRLGFRVFLRLLETHRGGPKRIVCVDGQRVEPDDIIHLRHGARIGENKAEFAARLGRVHPLREVHAEPEFVTEENASELVDTWEPDVVVITIAGGRTTPVTAALAREARRFGAVTVSTGGVFGYGSEEVRVVQLEEAEGPVARELREYGAPSDHVLVTTGRYIRDPDPIPPMVLERVADELTELALRALSNPSRGDDDS</sequence>
<dbReference type="KEGG" id="mka:MK0010"/>
<dbReference type="Gene3D" id="3.40.50.720">
    <property type="entry name" value="NAD(P)-binding Rossmann-like Domain"/>
    <property type="match status" value="1"/>
</dbReference>
<dbReference type="HOGENOM" id="CLU_1346434_0_0_2"/>
<dbReference type="EnsemblBacteria" id="AAM01227">
    <property type="protein sequence ID" value="AAM01227"/>
    <property type="gene ID" value="MK0010"/>
</dbReference>
<dbReference type="GO" id="GO:0008641">
    <property type="term" value="F:ubiquitin-like modifier activating enzyme activity"/>
    <property type="evidence" value="ECO:0007669"/>
    <property type="project" value="InterPro"/>
</dbReference>
<accession>F1SVI6</accession>
<dbReference type="GeneID" id="1477312"/>
<protein>
    <submittedName>
        <fullName evidence="1">Predicted dinucleotide-utilizing enzyme of the ThiF/HesA family</fullName>
    </submittedName>
</protein>
<dbReference type="InParanoid" id="F1SVI6"/>
<dbReference type="PaxDb" id="190192-MK0010"/>
<dbReference type="STRING" id="190192.MK0010"/>
<dbReference type="OrthoDB" id="63188at2157"/>
<dbReference type="Proteomes" id="UP000001826">
    <property type="component" value="Chromosome"/>
</dbReference>
<evidence type="ECO:0000313" key="1">
    <source>
        <dbReference type="EMBL" id="AAM01227.1"/>
    </source>
</evidence>
<dbReference type="InterPro" id="IPR012028">
    <property type="entry name" value="UCP006529_dinclt"/>
</dbReference>
<reference evidence="1 2" key="1">
    <citation type="journal article" date="2002" name="Proc. Natl. Acad. Sci. U.S.A.">
        <title>The complete genome of hyperthermophile Methanopyrus kandleri AV19 and monophyly of archaeal methanogens.</title>
        <authorList>
            <person name="Slesarev A.I."/>
            <person name="Mezhevaya K.V."/>
            <person name="Makarova K.S."/>
            <person name="Polushin N.N."/>
            <person name="Shcherbinina O.V."/>
            <person name="Shakhova V.V."/>
            <person name="Belova G.I."/>
            <person name="Aravind L."/>
            <person name="Natale D.A."/>
            <person name="Rogozin I.B."/>
            <person name="Tatusov R.L."/>
            <person name="Wolf Y.I."/>
            <person name="Stetter K.O."/>
            <person name="Malykh A.G."/>
            <person name="Koonin E.V."/>
            <person name="Kozyavkin S.A."/>
        </authorList>
    </citation>
    <scope>NUCLEOTIDE SEQUENCE [LARGE SCALE GENOMIC DNA]</scope>
    <source>
        <strain evidence="2">AV19 / DSM 6324 / JCM 9639 / NBRC 100938</strain>
    </source>
</reference>
<dbReference type="RefSeq" id="WP_011018382.1">
    <property type="nucleotide sequence ID" value="NC_003551.1"/>
</dbReference>
<dbReference type="AlphaFoldDB" id="F1SVI6"/>
<name>F1SVI6_METKA</name>
<dbReference type="InterPro" id="IPR035985">
    <property type="entry name" value="Ubiquitin-activating_enz"/>
</dbReference>
<gene>
    <name evidence="1" type="ordered locus">MK0010</name>
</gene>
<dbReference type="SUPFAM" id="SSF69572">
    <property type="entry name" value="Activating enzymes of the ubiquitin-like proteins"/>
    <property type="match status" value="1"/>
</dbReference>
<dbReference type="EMBL" id="AE009439">
    <property type="protein sequence ID" value="AAM01227.1"/>
    <property type="molecule type" value="Genomic_DNA"/>
</dbReference>
<keyword evidence="2" id="KW-1185">Reference proteome</keyword>
<organism evidence="1 2">
    <name type="scientific">Methanopyrus kandleri (strain AV19 / DSM 6324 / JCM 9639 / NBRC 100938)</name>
    <dbReference type="NCBI Taxonomy" id="190192"/>
    <lineage>
        <taxon>Archaea</taxon>
        <taxon>Methanobacteriati</taxon>
        <taxon>Methanobacteriota</taxon>
        <taxon>Methanomada group</taxon>
        <taxon>Methanopyri</taxon>
        <taxon>Methanopyrales</taxon>
        <taxon>Methanopyraceae</taxon>
        <taxon>Methanopyrus</taxon>
    </lineage>
</organism>
<proteinExistence type="predicted"/>
<dbReference type="PIRSF" id="PIRSF006529">
    <property type="entry name" value="UCP006529_dinclt"/>
    <property type="match status" value="1"/>
</dbReference>
<evidence type="ECO:0000313" key="2">
    <source>
        <dbReference type="Proteomes" id="UP000001826"/>
    </source>
</evidence>
<dbReference type="CDD" id="cd01483">
    <property type="entry name" value="E1_enzyme_family"/>
    <property type="match status" value="1"/>
</dbReference>